<dbReference type="InterPro" id="IPR000873">
    <property type="entry name" value="AMP-dep_synth/lig_dom"/>
</dbReference>
<dbReference type="Proteomes" id="UP000054007">
    <property type="component" value="Unassembled WGS sequence"/>
</dbReference>
<accession>A0A0D7BQ33</accession>
<evidence type="ECO:0000259" key="3">
    <source>
        <dbReference type="Pfam" id="PF00501"/>
    </source>
</evidence>
<keyword evidence="2 5" id="KW-0436">Ligase</keyword>
<proteinExistence type="inferred from homology"/>
<dbReference type="GO" id="GO:0031956">
    <property type="term" value="F:medium-chain fatty acid-CoA ligase activity"/>
    <property type="evidence" value="ECO:0007669"/>
    <property type="project" value="TreeGrafter"/>
</dbReference>
<dbReference type="PANTHER" id="PTHR43201">
    <property type="entry name" value="ACYL-COA SYNTHETASE"/>
    <property type="match status" value="1"/>
</dbReference>
<keyword evidence="6" id="KW-1185">Reference proteome</keyword>
<dbReference type="InterPro" id="IPR025110">
    <property type="entry name" value="AMP-bd_C"/>
</dbReference>
<evidence type="ECO:0000256" key="2">
    <source>
        <dbReference type="ARBA" id="ARBA00022598"/>
    </source>
</evidence>
<dbReference type="Gene3D" id="3.40.50.12780">
    <property type="entry name" value="N-terminal domain of ligase-like"/>
    <property type="match status" value="1"/>
</dbReference>
<dbReference type="OrthoDB" id="10253115at2759"/>
<dbReference type="GO" id="GO:0006631">
    <property type="term" value="P:fatty acid metabolic process"/>
    <property type="evidence" value="ECO:0007669"/>
    <property type="project" value="TreeGrafter"/>
</dbReference>
<reference evidence="5 6" key="1">
    <citation type="journal article" date="2015" name="Fungal Genet. Biol.">
        <title>Evolution of novel wood decay mechanisms in Agaricales revealed by the genome sequences of Fistulina hepatica and Cylindrobasidium torrendii.</title>
        <authorList>
            <person name="Floudas D."/>
            <person name="Held B.W."/>
            <person name="Riley R."/>
            <person name="Nagy L.G."/>
            <person name="Koehler G."/>
            <person name="Ransdell A.S."/>
            <person name="Younus H."/>
            <person name="Chow J."/>
            <person name="Chiniquy J."/>
            <person name="Lipzen A."/>
            <person name="Tritt A."/>
            <person name="Sun H."/>
            <person name="Haridas S."/>
            <person name="LaButti K."/>
            <person name="Ohm R.A."/>
            <person name="Kues U."/>
            <person name="Blanchette R.A."/>
            <person name="Grigoriev I.V."/>
            <person name="Minto R.E."/>
            <person name="Hibbett D.S."/>
        </authorList>
    </citation>
    <scope>NUCLEOTIDE SEQUENCE [LARGE SCALE GENOMIC DNA]</scope>
    <source>
        <strain evidence="5 6">FP15055 ss-10</strain>
    </source>
</reference>
<evidence type="ECO:0000259" key="4">
    <source>
        <dbReference type="Pfam" id="PF13193"/>
    </source>
</evidence>
<dbReference type="InterPro" id="IPR045851">
    <property type="entry name" value="AMP-bd_C_sf"/>
</dbReference>
<dbReference type="PANTHER" id="PTHR43201:SF5">
    <property type="entry name" value="MEDIUM-CHAIN ACYL-COA LIGASE ACSF2, MITOCHONDRIAL"/>
    <property type="match status" value="1"/>
</dbReference>
<dbReference type="Pfam" id="PF13193">
    <property type="entry name" value="AMP-binding_C"/>
    <property type="match status" value="1"/>
</dbReference>
<feature type="domain" description="AMP-dependent synthetase/ligase" evidence="3">
    <location>
        <begin position="54"/>
        <end position="436"/>
    </location>
</feature>
<dbReference type="InterPro" id="IPR020845">
    <property type="entry name" value="AMP-binding_CS"/>
</dbReference>
<dbReference type="AlphaFoldDB" id="A0A0D7BQ33"/>
<name>A0A0D7BQ33_9AGAR</name>
<feature type="domain" description="AMP-binding enzyme C-terminal" evidence="4">
    <location>
        <begin position="488"/>
        <end position="565"/>
    </location>
</feature>
<dbReference type="Pfam" id="PF00501">
    <property type="entry name" value="AMP-binding"/>
    <property type="match status" value="1"/>
</dbReference>
<evidence type="ECO:0000313" key="5">
    <source>
        <dbReference type="EMBL" id="KIY72274.1"/>
    </source>
</evidence>
<sequence>MSNSPLYSLKEAQDIVCAPGTLLEIEKRLIDGRVVKVWKNAWPSMRAFWVWARSEHKDKTAIVFEDTHYTYVSAFLASMKCASILREKYQVKKGDRVAICSRNYASYFIVFWGCHLIGAVSVLVNAHLPYDALLHCLVLTSPKVTFLDPQRADIFESTAFSKGSSLVVIEAHEGKGHWENMDDFSQLMQQCSEVDAAKVLAEDPNIQPDDNATIIFTSGTTGLPKGVLSTQRAVVGIVFNVMSNIARAAIRWGGAFPPPPPPPDAPQKASLMPTPMFHTTARLIDSMQMAGTFAGHRIVSLRKWSIDEAVRICQEENVTQIGAVPTVMADIAERAELEGFSSLEVLIYGGAPVPEVMYDRAKNVFSKALIGQGYGLTETNAGIIGFAGPDFEQRPLSCGCELPTHEMMIMKGDVEAPRNVIGEIWLRGTSIMKEYWNDPETTAKTLTKDGWLKTGDLGYICKDGFLYITDRIKDIIIRGGENIPSVTVENALYTQPELQEVAVVGVPDLRLGELVVAVVNSKRGAGGTITEGKLIALCKKRLPRYAVPVMVILDQIKLERTETGKVIKTGLRGIANEYWLKRKGDEAMTESKL</sequence>
<dbReference type="InterPro" id="IPR042099">
    <property type="entry name" value="ANL_N_sf"/>
</dbReference>
<dbReference type="PROSITE" id="PS00455">
    <property type="entry name" value="AMP_BINDING"/>
    <property type="match status" value="1"/>
</dbReference>
<evidence type="ECO:0000256" key="1">
    <source>
        <dbReference type="ARBA" id="ARBA00006432"/>
    </source>
</evidence>
<dbReference type="EMBL" id="KN880445">
    <property type="protein sequence ID" value="KIY72274.1"/>
    <property type="molecule type" value="Genomic_DNA"/>
</dbReference>
<organism evidence="5 6">
    <name type="scientific">Cylindrobasidium torrendii FP15055 ss-10</name>
    <dbReference type="NCBI Taxonomy" id="1314674"/>
    <lineage>
        <taxon>Eukaryota</taxon>
        <taxon>Fungi</taxon>
        <taxon>Dikarya</taxon>
        <taxon>Basidiomycota</taxon>
        <taxon>Agaricomycotina</taxon>
        <taxon>Agaricomycetes</taxon>
        <taxon>Agaricomycetidae</taxon>
        <taxon>Agaricales</taxon>
        <taxon>Marasmiineae</taxon>
        <taxon>Physalacriaceae</taxon>
        <taxon>Cylindrobasidium</taxon>
    </lineage>
</organism>
<evidence type="ECO:0000313" key="6">
    <source>
        <dbReference type="Proteomes" id="UP000054007"/>
    </source>
</evidence>
<dbReference type="STRING" id="1314674.A0A0D7BQ33"/>
<dbReference type="Gene3D" id="3.30.300.30">
    <property type="match status" value="1"/>
</dbReference>
<comment type="similarity">
    <text evidence="1">Belongs to the ATP-dependent AMP-binding enzyme family.</text>
</comment>
<gene>
    <name evidence="5" type="ORF">CYLTODRAFT_388909</name>
</gene>
<dbReference type="SUPFAM" id="SSF56801">
    <property type="entry name" value="Acetyl-CoA synthetase-like"/>
    <property type="match status" value="1"/>
</dbReference>
<protein>
    <submittedName>
        <fullName evidence="5">Long-chain-fatty-acid-CoA ligase</fullName>
    </submittedName>
</protein>